<proteinExistence type="predicted"/>
<evidence type="ECO:0000256" key="1">
    <source>
        <dbReference type="SAM" id="SignalP"/>
    </source>
</evidence>
<dbReference type="AlphaFoldDB" id="A0A914ENS7"/>
<evidence type="ECO:0000313" key="4">
    <source>
        <dbReference type="WBParaSite" id="ACRNAN_scaffold958.g12659.t1"/>
    </source>
</evidence>
<protein>
    <recommendedName>
        <fullName evidence="2">Domain of unknown function DB domain-containing protein</fullName>
    </recommendedName>
</protein>
<keyword evidence="1" id="KW-0732">Signal</keyword>
<dbReference type="Pfam" id="PF01682">
    <property type="entry name" value="DB"/>
    <property type="match status" value="1"/>
</dbReference>
<reference evidence="4" key="1">
    <citation type="submission" date="2022-11" db="UniProtKB">
        <authorList>
            <consortium name="WormBaseParasite"/>
        </authorList>
    </citation>
    <scope>IDENTIFICATION</scope>
</reference>
<feature type="chain" id="PRO_5037571078" description="Domain of unknown function DB domain-containing protein" evidence="1">
    <location>
        <begin position="17"/>
        <end position="160"/>
    </location>
</feature>
<dbReference type="WBParaSite" id="ACRNAN_scaffold958.g12659.t1">
    <property type="protein sequence ID" value="ACRNAN_scaffold958.g12659.t1"/>
    <property type="gene ID" value="ACRNAN_scaffold958.g12659"/>
</dbReference>
<accession>A0A914ENS7</accession>
<feature type="domain" description="Domain of unknown function DB" evidence="2">
    <location>
        <begin position="46"/>
        <end position="152"/>
    </location>
</feature>
<name>A0A914ENS7_9BILA</name>
<dbReference type="PANTHER" id="PTHR21679">
    <property type="entry name" value="DOMAIN OF UNKNOWN FUNCTION DB DOMAIN-CONTAINING PROTEIN-RELATED"/>
    <property type="match status" value="1"/>
</dbReference>
<dbReference type="PANTHER" id="PTHR21679:SF1">
    <property type="entry name" value="DOMAIN OF UNKNOWN FUNCTION DB DOMAIN-CONTAINING PROTEIN"/>
    <property type="match status" value="1"/>
</dbReference>
<dbReference type="InterPro" id="IPR002602">
    <property type="entry name" value="DB"/>
</dbReference>
<organism evidence="3 4">
    <name type="scientific">Acrobeloides nanus</name>
    <dbReference type="NCBI Taxonomy" id="290746"/>
    <lineage>
        <taxon>Eukaryota</taxon>
        <taxon>Metazoa</taxon>
        <taxon>Ecdysozoa</taxon>
        <taxon>Nematoda</taxon>
        <taxon>Chromadorea</taxon>
        <taxon>Rhabditida</taxon>
        <taxon>Tylenchina</taxon>
        <taxon>Cephalobomorpha</taxon>
        <taxon>Cephaloboidea</taxon>
        <taxon>Cephalobidae</taxon>
        <taxon>Acrobeloides</taxon>
    </lineage>
</organism>
<feature type="signal peptide" evidence="1">
    <location>
        <begin position="1"/>
        <end position="16"/>
    </location>
</feature>
<evidence type="ECO:0000259" key="2">
    <source>
        <dbReference type="Pfam" id="PF01682"/>
    </source>
</evidence>
<evidence type="ECO:0000313" key="3">
    <source>
        <dbReference type="Proteomes" id="UP000887540"/>
    </source>
</evidence>
<dbReference type="Proteomes" id="UP000887540">
    <property type="component" value="Unplaced"/>
</dbReference>
<keyword evidence="3" id="KW-1185">Reference proteome</keyword>
<sequence length="160" mass="17977">MLAKLILFSCIALLYGQDQVPKCGSAETEYAPCVTKEKADSLFQHCCKQYVPAECLDLCNYEADEEQARRLILQATTSGKCNLKYLSSILYCASQNQDNKQCCQHLSLADQQLGVGDRCLRFCDPAGEKGIKSIQKEDVSCLYNWNVIMYCHHSGIRSDE</sequence>